<sequence>MKPTNHFLIIASFLIFGFKFQAQQKISEERVIETMLKATEFMVEKVSTNGGFVWYYMPDFSRQWGEMEAYKTMIWLQHPGTISMGHVFIDAYRATKNEYYYKAAEKAARAIIWGQSHEGGWNYMIDFAGDRSLKQWYNTIGKNGWRLEEFQHYYGNSTFDDDVTTDAARFLLRMYLEKMDPTYKPALDKALDFILKSQYPNGGWPQRYPLVKGYEKQGFPDYTPFYTFNDDVIWENVNFLMQCYLVLGQERFLEPIYKGMNFYKISQDTCGAWGQQVDMNMKVASARTYEPAAFLPSATCENALLLIKFYQLTGDKQFLEGVAKAIKWLEDVKLPVDKIEGHRIHPTFVDVKTNKPIYVHRKGSNVIYGSYYIDENDKNLLSHYYGKSFVNLQELKDEYKEVLELSVEEVTKDSPLKPKEFQQKGTPQSFYDLNRYVFNFKIDDSKIVEVVNELDNENRWLSKGAYISNPYIGDGKNIELTNEYATTRVGDETDTSPYPDKTDQKYISTGTYIRNMKLLINYINTKETLNK</sequence>
<organism evidence="1 2">
    <name type="scientific">Mariniflexile jejuense</name>
    <dbReference type="NCBI Taxonomy" id="1173582"/>
    <lineage>
        <taxon>Bacteria</taxon>
        <taxon>Pseudomonadati</taxon>
        <taxon>Bacteroidota</taxon>
        <taxon>Flavobacteriia</taxon>
        <taxon>Flavobacteriales</taxon>
        <taxon>Flavobacteriaceae</taxon>
        <taxon>Mariniflexile</taxon>
    </lineage>
</organism>
<evidence type="ECO:0000313" key="2">
    <source>
        <dbReference type="Proteomes" id="UP001597061"/>
    </source>
</evidence>
<protein>
    <submittedName>
        <fullName evidence="1">Pectate lyase</fullName>
    </submittedName>
</protein>
<accession>A0ABW3JKG4</accession>
<gene>
    <name evidence="1" type="ORF">ACFQ1R_08235</name>
</gene>
<dbReference type="InterPro" id="IPR012669">
    <property type="entry name" value="Pectate_lyase"/>
</dbReference>
<evidence type="ECO:0000313" key="1">
    <source>
        <dbReference type="EMBL" id="MFD0990081.1"/>
    </source>
</evidence>
<reference evidence="2" key="1">
    <citation type="journal article" date="2019" name="Int. J. Syst. Evol. Microbiol.">
        <title>The Global Catalogue of Microorganisms (GCM) 10K type strain sequencing project: providing services to taxonomists for standard genome sequencing and annotation.</title>
        <authorList>
            <consortium name="The Broad Institute Genomics Platform"/>
            <consortium name="The Broad Institute Genome Sequencing Center for Infectious Disease"/>
            <person name="Wu L."/>
            <person name="Ma J."/>
        </authorList>
    </citation>
    <scope>NUCLEOTIDE SEQUENCE [LARGE SCALE GENOMIC DNA]</scope>
    <source>
        <strain evidence="2">CCUG 62414</strain>
    </source>
</reference>
<dbReference type="RefSeq" id="WP_379925667.1">
    <property type="nucleotide sequence ID" value="NZ_JBHTJI010000001.1"/>
</dbReference>
<comment type="caution">
    <text evidence="1">The sequence shown here is derived from an EMBL/GenBank/DDBJ whole genome shotgun (WGS) entry which is preliminary data.</text>
</comment>
<keyword evidence="1" id="KW-0456">Lyase</keyword>
<name>A0ABW3JKG4_9FLAO</name>
<dbReference type="GO" id="GO:0016829">
    <property type="term" value="F:lyase activity"/>
    <property type="evidence" value="ECO:0007669"/>
    <property type="project" value="UniProtKB-KW"/>
</dbReference>
<proteinExistence type="predicted"/>
<keyword evidence="2" id="KW-1185">Reference proteome</keyword>
<dbReference type="EMBL" id="JBHTJI010000001">
    <property type="protein sequence ID" value="MFD0990081.1"/>
    <property type="molecule type" value="Genomic_DNA"/>
</dbReference>
<dbReference type="Pfam" id="PF09492">
    <property type="entry name" value="Pec_lyase"/>
    <property type="match status" value="1"/>
</dbReference>
<dbReference type="Gene3D" id="1.50.10.20">
    <property type="match status" value="1"/>
</dbReference>
<dbReference type="SUPFAM" id="SSF81853">
    <property type="entry name" value="Family 10 polysaccharide lyase"/>
    <property type="match status" value="1"/>
</dbReference>
<dbReference type="Proteomes" id="UP001597061">
    <property type="component" value="Unassembled WGS sequence"/>
</dbReference>